<evidence type="ECO:0000256" key="8">
    <source>
        <dbReference type="RuleBase" id="RU000461"/>
    </source>
</evidence>
<organism evidence="10">
    <name type="scientific">Salix viminalis</name>
    <name type="common">Common osier</name>
    <name type="synonym">Basket willow</name>
    <dbReference type="NCBI Taxonomy" id="40686"/>
    <lineage>
        <taxon>Eukaryota</taxon>
        <taxon>Viridiplantae</taxon>
        <taxon>Streptophyta</taxon>
        <taxon>Embryophyta</taxon>
        <taxon>Tracheophyta</taxon>
        <taxon>Spermatophyta</taxon>
        <taxon>Magnoliopsida</taxon>
        <taxon>eudicotyledons</taxon>
        <taxon>Gunneridae</taxon>
        <taxon>Pentapetalae</taxon>
        <taxon>rosids</taxon>
        <taxon>fabids</taxon>
        <taxon>Malpighiales</taxon>
        <taxon>Salicaceae</taxon>
        <taxon>Saliceae</taxon>
        <taxon>Salix</taxon>
    </lineage>
</organism>
<dbReference type="GO" id="GO:0005506">
    <property type="term" value="F:iron ion binding"/>
    <property type="evidence" value="ECO:0007669"/>
    <property type="project" value="InterPro"/>
</dbReference>
<keyword evidence="2 7" id="KW-0349">Heme</keyword>
<dbReference type="Gene3D" id="1.10.630.10">
    <property type="entry name" value="Cytochrome P450"/>
    <property type="match status" value="1"/>
</dbReference>
<sequence length="517" mass="58467">MESLYHLLALLFFLFFVVKTLFRHRQNLPPSPFALPIIGHLHLLRHPQSLQTLSSQYGPILFLKFGFRPVLVVSSPSAVEECFTKNDIIFANRPQSMAGDHLTYNYTALVWAPYGHLWRSLRRISAIELFASKSLQKSSTICGEEVCSLLRRLLQVNNGVTTKVDLQFLFSLLTFNVMMRLAAGKPCIDEEAAVTEVEKQSFQEFKKIFSPGLGMNICDFIPILRLVGYKGLEKRTKKLQRTRDTYLHCLIDETRLRRRSSSFKTAKQWKREEKSSVIETFLSLQDLEPGFLTDTVIKSFLVMMFVAGTETSSVTLEWAMALLLNHPKAMKKLKAEIDEHVGHERLLKESDIAKLPYLRCVINETLRLYPPAPRLLPHFSSGACTVGGFDIPRGTTLMVNAWAMHRDPKLWEDADEFRPERFEAGPGEPEGFKYIPFGTGRRVCPGAKMGLQIVSLALGALVQCFEWDKVGPVVDMSHSPGLTLSKARPLEALCTPRRDLIFEGSFSSRLALGLDAK</sequence>
<dbReference type="GO" id="GO:0004497">
    <property type="term" value="F:monooxygenase activity"/>
    <property type="evidence" value="ECO:0007669"/>
    <property type="project" value="UniProtKB-KW"/>
</dbReference>
<keyword evidence="9" id="KW-0732">Signal</keyword>
<accession>A0A6N2MUB7</accession>
<evidence type="ECO:0000256" key="9">
    <source>
        <dbReference type="SAM" id="SignalP"/>
    </source>
</evidence>
<dbReference type="InterPro" id="IPR001128">
    <property type="entry name" value="Cyt_P450"/>
</dbReference>
<evidence type="ECO:0000256" key="4">
    <source>
        <dbReference type="ARBA" id="ARBA00023002"/>
    </source>
</evidence>
<evidence type="ECO:0000256" key="1">
    <source>
        <dbReference type="ARBA" id="ARBA00010617"/>
    </source>
</evidence>
<dbReference type="InterPro" id="IPR050651">
    <property type="entry name" value="Plant_Cytochrome_P450_Monoox"/>
</dbReference>
<dbReference type="Pfam" id="PF00067">
    <property type="entry name" value="p450"/>
    <property type="match status" value="1"/>
</dbReference>
<evidence type="ECO:0000256" key="6">
    <source>
        <dbReference type="ARBA" id="ARBA00023033"/>
    </source>
</evidence>
<gene>
    <name evidence="10" type="ORF">SVIM_LOCUS368689</name>
</gene>
<evidence type="ECO:0000256" key="3">
    <source>
        <dbReference type="ARBA" id="ARBA00022723"/>
    </source>
</evidence>
<dbReference type="PRINTS" id="PR00463">
    <property type="entry name" value="EP450I"/>
</dbReference>
<dbReference type="InterPro" id="IPR017972">
    <property type="entry name" value="Cyt_P450_CS"/>
</dbReference>
<dbReference type="GO" id="GO:0016705">
    <property type="term" value="F:oxidoreductase activity, acting on paired donors, with incorporation or reduction of molecular oxygen"/>
    <property type="evidence" value="ECO:0007669"/>
    <property type="project" value="InterPro"/>
</dbReference>
<dbReference type="GO" id="GO:0020037">
    <property type="term" value="F:heme binding"/>
    <property type="evidence" value="ECO:0007669"/>
    <property type="project" value="InterPro"/>
</dbReference>
<feature type="binding site" description="axial binding residue" evidence="7">
    <location>
        <position position="444"/>
    </location>
    <ligand>
        <name>heme</name>
        <dbReference type="ChEBI" id="CHEBI:30413"/>
    </ligand>
    <ligandPart>
        <name>Fe</name>
        <dbReference type="ChEBI" id="CHEBI:18248"/>
    </ligandPart>
</feature>
<dbReference type="FunFam" id="1.10.630.10:FF:000081">
    <property type="entry name" value="Cytochrome P450 CYP81N5"/>
    <property type="match status" value="1"/>
</dbReference>
<feature type="chain" id="PRO_5027108004" description="Cytochrome P450" evidence="9">
    <location>
        <begin position="23"/>
        <end position="517"/>
    </location>
</feature>
<comment type="cofactor">
    <cofactor evidence="7">
        <name>heme</name>
        <dbReference type="ChEBI" id="CHEBI:30413"/>
    </cofactor>
</comment>
<reference evidence="10" key="1">
    <citation type="submission" date="2019-03" db="EMBL/GenBank/DDBJ databases">
        <authorList>
            <person name="Mank J."/>
            <person name="Almeida P."/>
        </authorList>
    </citation>
    <scope>NUCLEOTIDE SEQUENCE</scope>
    <source>
        <strain evidence="10">78183</strain>
    </source>
</reference>
<evidence type="ECO:0008006" key="11">
    <source>
        <dbReference type="Google" id="ProtNLM"/>
    </source>
</evidence>
<dbReference type="CDD" id="cd20653">
    <property type="entry name" value="CYP81"/>
    <property type="match status" value="1"/>
</dbReference>
<keyword evidence="4 8" id="KW-0560">Oxidoreductase</keyword>
<dbReference type="InterPro" id="IPR002401">
    <property type="entry name" value="Cyt_P450_E_grp-I"/>
</dbReference>
<dbReference type="PANTHER" id="PTHR47947">
    <property type="entry name" value="CYTOCHROME P450 82C3-RELATED"/>
    <property type="match status" value="1"/>
</dbReference>
<evidence type="ECO:0000313" key="10">
    <source>
        <dbReference type="EMBL" id="VFU53169.1"/>
    </source>
</evidence>
<protein>
    <recommendedName>
        <fullName evidence="11">Cytochrome P450</fullName>
    </recommendedName>
</protein>
<dbReference type="PRINTS" id="PR00385">
    <property type="entry name" value="P450"/>
</dbReference>
<dbReference type="SUPFAM" id="SSF48264">
    <property type="entry name" value="Cytochrome P450"/>
    <property type="match status" value="1"/>
</dbReference>
<evidence type="ECO:0000256" key="7">
    <source>
        <dbReference type="PIRSR" id="PIRSR602401-1"/>
    </source>
</evidence>
<dbReference type="PROSITE" id="PS00086">
    <property type="entry name" value="CYTOCHROME_P450"/>
    <property type="match status" value="1"/>
</dbReference>
<feature type="signal peptide" evidence="9">
    <location>
        <begin position="1"/>
        <end position="22"/>
    </location>
</feature>
<dbReference type="PANTHER" id="PTHR47947:SF13">
    <property type="entry name" value="CYTOCHROME P450, FAMILY 81, SUBFAMILY K, POLYPEPTIDE 1-RELATED"/>
    <property type="match status" value="1"/>
</dbReference>
<proteinExistence type="inferred from homology"/>
<comment type="similarity">
    <text evidence="1 8">Belongs to the cytochrome P450 family.</text>
</comment>
<evidence type="ECO:0000256" key="5">
    <source>
        <dbReference type="ARBA" id="ARBA00023004"/>
    </source>
</evidence>
<keyword evidence="3 7" id="KW-0479">Metal-binding</keyword>
<evidence type="ECO:0000256" key="2">
    <source>
        <dbReference type="ARBA" id="ARBA00022617"/>
    </source>
</evidence>
<dbReference type="EMBL" id="CAADRP010001818">
    <property type="protein sequence ID" value="VFU53169.1"/>
    <property type="molecule type" value="Genomic_DNA"/>
</dbReference>
<dbReference type="InterPro" id="IPR036396">
    <property type="entry name" value="Cyt_P450_sf"/>
</dbReference>
<name>A0A6N2MUB7_SALVM</name>
<keyword evidence="6 8" id="KW-0503">Monooxygenase</keyword>
<keyword evidence="5 7" id="KW-0408">Iron</keyword>
<dbReference type="AlphaFoldDB" id="A0A6N2MUB7"/>